<dbReference type="EMBL" id="KI289643">
    <property type="protein sequence ID" value="ESA08043.1"/>
    <property type="molecule type" value="Genomic_DNA"/>
</dbReference>
<dbReference type="HOGENOM" id="CLU_2484479_0_0_1"/>
<dbReference type="AlphaFoldDB" id="U9TP25"/>
<evidence type="ECO:0000313" key="1">
    <source>
        <dbReference type="EMBL" id="ESA08043.1"/>
    </source>
</evidence>
<accession>U9TP25</accession>
<organism evidence="1">
    <name type="scientific">Rhizophagus irregularis (strain DAOM 181602 / DAOM 197198 / MUCL 43194)</name>
    <name type="common">Arbuscular mycorrhizal fungus</name>
    <name type="synonym">Glomus intraradices</name>
    <dbReference type="NCBI Taxonomy" id="747089"/>
    <lineage>
        <taxon>Eukaryota</taxon>
        <taxon>Fungi</taxon>
        <taxon>Fungi incertae sedis</taxon>
        <taxon>Mucoromycota</taxon>
        <taxon>Glomeromycotina</taxon>
        <taxon>Glomeromycetes</taxon>
        <taxon>Glomerales</taxon>
        <taxon>Glomeraceae</taxon>
        <taxon>Rhizophagus</taxon>
    </lineage>
</organism>
<name>U9TP25_RHIID</name>
<reference evidence="1" key="1">
    <citation type="submission" date="2013-07" db="EMBL/GenBank/DDBJ databases">
        <title>The genome of an arbuscular mycorrhizal fungus provides insights into the evolution of the oldest plant symbiosis.</title>
        <authorList>
            <consortium name="DOE Joint Genome Institute"/>
            <person name="Tisserant E."/>
            <person name="Malbreil M."/>
            <person name="Kuo A."/>
            <person name="Kohler A."/>
            <person name="Symeonidi A."/>
            <person name="Balestrini R."/>
            <person name="Charron P."/>
            <person name="Duensing N."/>
            <person name="Frei-dit-Frey N."/>
            <person name="Gianinazzi-Pearson V."/>
            <person name="Gilbert B."/>
            <person name="Handa Y."/>
            <person name="Hijri M."/>
            <person name="Kaul R."/>
            <person name="Kawaguchi M."/>
            <person name="Krajinski F."/>
            <person name="Lammers P."/>
            <person name="Lapierre D."/>
            <person name="Masclaux F.G."/>
            <person name="Murat C."/>
            <person name="Morin E."/>
            <person name="Ndikumana S."/>
            <person name="Pagni M."/>
            <person name="Petitpierre D."/>
            <person name="Requena N."/>
            <person name="Rosikiewicz P."/>
            <person name="Riley R."/>
            <person name="Saito K."/>
            <person name="San Clemente H."/>
            <person name="Shapiro H."/>
            <person name="van Tuinen D."/>
            <person name="Becard G."/>
            <person name="Bonfante P."/>
            <person name="Paszkowski U."/>
            <person name="Shachar-Hill Y."/>
            <person name="Young J.P."/>
            <person name="Sanders I.R."/>
            <person name="Henrissat B."/>
            <person name="Rensing S.A."/>
            <person name="Grigoriev I.V."/>
            <person name="Corradi N."/>
            <person name="Roux C."/>
            <person name="Martin F."/>
        </authorList>
    </citation>
    <scope>NUCLEOTIDE SEQUENCE</scope>
    <source>
        <strain evidence="1">DAOM 197198</strain>
    </source>
</reference>
<gene>
    <name evidence="1" type="ORF">GLOINDRAFT_32173</name>
</gene>
<sequence>MTYLLNKCHLVDLSGTLEFILPSYYVIVKIEKLDSSKPKKFALKRLNISAEYLKENTLYVLDMTKDPGNKKLIIKMYSFKWFNNVLG</sequence>
<protein>
    <submittedName>
        <fullName evidence="1">Uncharacterized protein</fullName>
    </submittedName>
</protein>
<proteinExistence type="predicted"/>